<proteinExistence type="predicted"/>
<gene>
    <name evidence="1" type="ORF">FRE64_08715</name>
</gene>
<dbReference type="RefSeq" id="WP_146295626.1">
    <property type="nucleotide sequence ID" value="NZ_CP042326.1"/>
</dbReference>
<protein>
    <submittedName>
        <fullName evidence="1">DUF2993 domain-containing protein</fullName>
    </submittedName>
</protein>
<evidence type="ECO:0000313" key="2">
    <source>
        <dbReference type="Proteomes" id="UP000318453"/>
    </source>
</evidence>
<evidence type="ECO:0000313" key="1">
    <source>
        <dbReference type="EMBL" id="QDZ40013.1"/>
    </source>
</evidence>
<dbReference type="OrthoDB" id="570669at2"/>
<dbReference type="KEGG" id="enn:FRE64_08715"/>
<accession>A0A5B8NL02</accession>
<dbReference type="EMBL" id="CP042326">
    <property type="protein sequence ID" value="QDZ40013.1"/>
    <property type="molecule type" value="Genomic_DNA"/>
</dbReference>
<sequence length="292" mass="32865">MEFLSILLASLIGGVSPLGFIVDQRIEAAFREQVNDVETLKVRVDNTPSHRLLQGNIQRIRLAGEGVSLSPHLQLRTLALETDPIALDFNRLRQGNTDGLQGFREILQEPLQIGLQMSLSEAELTQFLNSEPVQAQLQGIIQQVANQFPSGRNQNYELLSSELEFLDNNRFAFNFETRVSRPGRRAETATFNIRLESGIATRQGKQLQFVNPRLAVNNRPFPPQLVQMVTQRVSERFNLEALEEQNILARLLKLNIEEDEVKLAAFVQIANETASESSFSSPSVTNELSARR</sequence>
<dbReference type="AlphaFoldDB" id="A0A5B8NL02"/>
<organism evidence="1 2">
    <name type="scientific">Euhalothece natronophila Z-M001</name>
    <dbReference type="NCBI Taxonomy" id="522448"/>
    <lineage>
        <taxon>Bacteria</taxon>
        <taxon>Bacillati</taxon>
        <taxon>Cyanobacteriota</taxon>
        <taxon>Cyanophyceae</taxon>
        <taxon>Oscillatoriophycideae</taxon>
        <taxon>Chroococcales</taxon>
        <taxon>Halothecacae</taxon>
        <taxon>Halothece cluster</taxon>
        <taxon>Euhalothece</taxon>
    </lineage>
</organism>
<reference evidence="1" key="1">
    <citation type="submission" date="2019-08" db="EMBL/GenBank/DDBJ databases">
        <title>Carotenoids and Carotenoid Binding Proteins in the Halophilic Cyanobacterium Euhalothece sp. ZM00.</title>
        <authorList>
            <person name="Cho S.M."/>
            <person name="Song J.Y."/>
            <person name="Park Y.-I."/>
        </authorList>
    </citation>
    <scope>NUCLEOTIDE SEQUENCE [LARGE SCALE GENOMIC DNA]</scope>
    <source>
        <strain evidence="1">Z-M001</strain>
    </source>
</reference>
<keyword evidence="2" id="KW-1185">Reference proteome</keyword>
<dbReference type="Pfam" id="PF11209">
    <property type="entry name" value="LmeA"/>
    <property type="match status" value="1"/>
</dbReference>
<dbReference type="Proteomes" id="UP000318453">
    <property type="component" value="Chromosome"/>
</dbReference>
<dbReference type="InterPro" id="IPR021373">
    <property type="entry name" value="DUF2993"/>
</dbReference>
<name>A0A5B8NL02_9CHRO</name>